<keyword evidence="8 18" id="KW-0201">Cytochrome c-type biogenesis</keyword>
<dbReference type="SUPFAM" id="SSF52833">
    <property type="entry name" value="Thioredoxin-like"/>
    <property type="match status" value="1"/>
</dbReference>
<feature type="region of interest" description="Disordered" evidence="19">
    <location>
        <begin position="327"/>
        <end position="355"/>
    </location>
</feature>
<dbReference type="EMBL" id="QGKM01000013">
    <property type="protein sequence ID" value="PWQ99105.1"/>
    <property type="molecule type" value="Genomic_DNA"/>
</dbReference>
<feature type="disulfide bond" description="Redox-active" evidence="18">
    <location>
        <begin position="716"/>
        <end position="719"/>
    </location>
</feature>
<comment type="caution">
    <text evidence="18">Lacks conserved residue(s) required for the propagation of feature annotation.</text>
</comment>
<evidence type="ECO:0000256" key="16">
    <source>
        <dbReference type="ARBA" id="ARBA00047388"/>
    </source>
</evidence>
<dbReference type="GO" id="GO:0045454">
    <property type="term" value="P:cell redox homeostasis"/>
    <property type="evidence" value="ECO:0007669"/>
    <property type="project" value="TreeGrafter"/>
</dbReference>
<feature type="transmembrane region" description="Helical" evidence="18">
    <location>
        <begin position="497"/>
        <end position="530"/>
    </location>
</feature>
<dbReference type="NCBIfam" id="NF001419">
    <property type="entry name" value="PRK00293.1"/>
    <property type="match status" value="1"/>
</dbReference>
<comment type="caution">
    <text evidence="21">The sequence shown here is derived from an EMBL/GenBank/DDBJ whole genome shotgun (WGS) entry which is preliminary data.</text>
</comment>
<dbReference type="PROSITE" id="PS00194">
    <property type="entry name" value="THIOREDOXIN_1"/>
    <property type="match status" value="1"/>
</dbReference>
<keyword evidence="3 18" id="KW-0813">Transport</keyword>
<dbReference type="PANTHER" id="PTHR32234:SF0">
    <property type="entry name" value="THIOL:DISULFIDE INTERCHANGE PROTEIN DSBD"/>
    <property type="match status" value="1"/>
</dbReference>
<dbReference type="InterPro" id="IPR036249">
    <property type="entry name" value="Thioredoxin-like_sf"/>
</dbReference>
<evidence type="ECO:0000256" key="6">
    <source>
        <dbReference type="ARBA" id="ARBA00022692"/>
    </source>
</evidence>
<feature type="chain" id="PRO_5016472866" description="Thiol:disulfide interchange protein DsbD" evidence="18">
    <location>
        <begin position="23"/>
        <end position="803"/>
    </location>
</feature>
<keyword evidence="12 18" id="KW-0520">NAD</keyword>
<keyword evidence="7 18" id="KW-0732">Signal</keyword>
<dbReference type="HAMAP" id="MF_00399">
    <property type="entry name" value="DbsD"/>
    <property type="match status" value="1"/>
</dbReference>
<keyword evidence="22" id="KW-1185">Reference proteome</keyword>
<keyword evidence="10 18" id="KW-1133">Transmembrane helix</keyword>
<keyword evidence="15 18" id="KW-0676">Redox-active center</keyword>
<sequence precursor="true">MRNIMKAFFSVIVLLITTSLYAASDTLLRPSEAFKLTTETIDSQTVRATWTIEEGYYLYRDKIDFISETQDSSVANVFKPAGNPKKDPTFGEVDIYRGVVTFDISLQHNNSNSPQLIQLLSKSQGCADIGLCYPPQKQTVNVKLPPSFSNTATSETPLNNPISPVSLADELGISSITGTSEPDSITGIGGISSIGGNQANEPLPPDEAFRFDIIATDSNTLNARWNVTPGHYLYQHKIGFKVDGNKHNVTLGKPNLPEGKAYKDVYFGDVVTYDKDFEVTVPVSGYNETLEVITEYQGCSELTGICYPPQTKTELVDFSAFPPSTITKAQTGSDASNTTDATTTEKTATPTADTTTITESASQQSALSDALKNKGILAVIGLFFLGGLLLTFTPCVFPMIPILSGIITGQGEDLSRGKAFALSLAYVVPMALTYAAAGVIAGYTGANLQAALQNPWVLSMFALLFVILSLSMFGFYELQMPSAIQNKLNNISNTQRGGSLVGAGIMGVLSALIVGPCVTAPLIAALAYIADTKDVVLGGLSLFMLGMGMGAPLLVIGVSAGSVLPRAGAWMETVKHIFGVMMLGLAIWMLDRIVPPQITLLLSGILLVGSAIFLGATDSLNETSSGWKRLWKSSGLVSLLLGTILIIGAAAGSKSYFAPLSGLLATNSPNNSSDTLAEPTGLQFKKISSLSDLDSTLQLARNTNTPVMLDFYAYWCLPCREMEHTVFSDSDVVATLENTIVIQADVTDMNENDSALLKELEVFGPPHVIFYDRNGEERKDFRISGEMKLEPFKQHIQRFLSNV</sequence>
<dbReference type="Gene3D" id="2.60.40.1250">
    <property type="entry name" value="Thiol:disulfide interchange protein DsbD, N-terminal domain"/>
    <property type="match status" value="2"/>
</dbReference>
<feature type="compositionally biased region" description="Low complexity" evidence="19">
    <location>
        <begin position="331"/>
        <end position="355"/>
    </location>
</feature>
<feature type="transmembrane region" description="Helical" evidence="18">
    <location>
        <begin position="376"/>
        <end position="407"/>
    </location>
</feature>
<evidence type="ECO:0000256" key="14">
    <source>
        <dbReference type="ARBA" id="ARBA00023157"/>
    </source>
</evidence>
<evidence type="ECO:0000313" key="21">
    <source>
        <dbReference type="EMBL" id="PWQ99105.1"/>
    </source>
</evidence>
<name>A0A317CKI1_9GAMM</name>
<comment type="function">
    <text evidence="18">Required to facilitate the formation of correct disulfide bonds in some periplasmic proteins and for the assembly of the periplasmic c-type cytochromes. Acts by transferring electrons from cytoplasmic thioredoxin to the periplasm. This transfer involves a cascade of disulfide bond formation and reduction steps.</text>
</comment>
<protein>
    <recommendedName>
        <fullName evidence="18">Thiol:disulfide interchange protein DsbD</fullName>
        <ecNumber evidence="18">1.8.1.8</ecNumber>
    </recommendedName>
    <alternativeName>
        <fullName evidence="18">Protein-disulfide reductase</fullName>
        <shortName evidence="18">Disulfide reductase</shortName>
    </alternativeName>
</protein>
<accession>A0A317CKI1</accession>
<evidence type="ECO:0000256" key="9">
    <source>
        <dbReference type="ARBA" id="ARBA00022982"/>
    </source>
</evidence>
<dbReference type="GO" id="GO:0005886">
    <property type="term" value="C:plasma membrane"/>
    <property type="evidence" value="ECO:0007669"/>
    <property type="project" value="UniProtKB-SubCell"/>
</dbReference>
<evidence type="ECO:0000256" key="11">
    <source>
        <dbReference type="ARBA" id="ARBA00023002"/>
    </source>
</evidence>
<dbReference type="InterPro" id="IPR035671">
    <property type="entry name" value="DsbD_gamma"/>
</dbReference>
<proteinExistence type="inferred from homology"/>
<feature type="transmembrane region" description="Helical" evidence="18">
    <location>
        <begin position="536"/>
        <end position="561"/>
    </location>
</feature>
<dbReference type="GO" id="GO:0047134">
    <property type="term" value="F:protein-disulfide reductase [NAD(P)H] activity"/>
    <property type="evidence" value="ECO:0007669"/>
    <property type="project" value="UniProtKB-UniRule"/>
</dbReference>
<dbReference type="InterPro" id="IPR017937">
    <property type="entry name" value="Thioredoxin_CS"/>
</dbReference>
<feature type="transmembrane region" description="Helical" evidence="18">
    <location>
        <begin position="636"/>
        <end position="657"/>
    </location>
</feature>
<comment type="similarity">
    <text evidence="2 18">Belongs to the thioredoxin family. DsbD subfamily.</text>
</comment>
<dbReference type="CDD" id="cd02953">
    <property type="entry name" value="DsbDgamma"/>
    <property type="match status" value="1"/>
</dbReference>
<feature type="transmembrane region" description="Helical" evidence="18">
    <location>
        <begin position="419"/>
        <end position="444"/>
    </location>
</feature>
<evidence type="ECO:0000256" key="1">
    <source>
        <dbReference type="ARBA" id="ARBA00004429"/>
    </source>
</evidence>
<dbReference type="InterPro" id="IPR013766">
    <property type="entry name" value="Thioredoxin_domain"/>
</dbReference>
<evidence type="ECO:0000259" key="20">
    <source>
        <dbReference type="PROSITE" id="PS51352"/>
    </source>
</evidence>
<evidence type="ECO:0000256" key="18">
    <source>
        <dbReference type="HAMAP-Rule" id="MF_00399"/>
    </source>
</evidence>
<dbReference type="InterPro" id="IPR028250">
    <property type="entry name" value="DsbDN"/>
</dbReference>
<dbReference type="InterPro" id="IPR003834">
    <property type="entry name" value="Cyt_c_assmbl_TM_dom"/>
</dbReference>
<keyword evidence="14 18" id="KW-1015">Disulfide bond</keyword>
<keyword evidence="5 18" id="KW-0997">Cell inner membrane</keyword>
<evidence type="ECO:0000256" key="10">
    <source>
        <dbReference type="ARBA" id="ARBA00022989"/>
    </source>
</evidence>
<evidence type="ECO:0000256" key="19">
    <source>
        <dbReference type="SAM" id="MobiDB-lite"/>
    </source>
</evidence>
<dbReference type="PANTHER" id="PTHR32234">
    <property type="entry name" value="THIOL:DISULFIDE INTERCHANGE PROTEIN DSBD"/>
    <property type="match status" value="1"/>
</dbReference>
<keyword evidence="6 18" id="KW-0812">Transmembrane</keyword>
<evidence type="ECO:0000256" key="7">
    <source>
        <dbReference type="ARBA" id="ARBA00022729"/>
    </source>
</evidence>
<dbReference type="SUPFAM" id="SSF74863">
    <property type="entry name" value="Thiol:disulfide interchange protein DsbD, N-terminal domain (DsbD-alpha)"/>
    <property type="match status" value="2"/>
</dbReference>
<feature type="transmembrane region" description="Helical" evidence="18">
    <location>
        <begin position="573"/>
        <end position="590"/>
    </location>
</feature>
<dbReference type="AlphaFoldDB" id="A0A317CKI1"/>
<dbReference type="Proteomes" id="UP000245539">
    <property type="component" value="Unassembled WGS sequence"/>
</dbReference>
<feature type="disulfide bond" description="Redox-active" evidence="18">
    <location>
        <begin position="395"/>
        <end position="517"/>
    </location>
</feature>
<comment type="catalytic activity">
    <reaction evidence="16 18">
        <text>[protein]-dithiol + NAD(+) = [protein]-disulfide + NADH + H(+)</text>
        <dbReference type="Rhea" id="RHEA:18749"/>
        <dbReference type="Rhea" id="RHEA-COMP:10593"/>
        <dbReference type="Rhea" id="RHEA-COMP:10594"/>
        <dbReference type="ChEBI" id="CHEBI:15378"/>
        <dbReference type="ChEBI" id="CHEBI:29950"/>
        <dbReference type="ChEBI" id="CHEBI:50058"/>
        <dbReference type="ChEBI" id="CHEBI:57540"/>
        <dbReference type="ChEBI" id="CHEBI:57945"/>
        <dbReference type="EC" id="1.8.1.8"/>
    </reaction>
</comment>
<evidence type="ECO:0000256" key="2">
    <source>
        <dbReference type="ARBA" id="ARBA00007241"/>
    </source>
</evidence>
<organism evidence="21 22">
    <name type="scientific">Leucothrix pacifica</name>
    <dbReference type="NCBI Taxonomy" id="1247513"/>
    <lineage>
        <taxon>Bacteria</taxon>
        <taxon>Pseudomonadati</taxon>
        <taxon>Pseudomonadota</taxon>
        <taxon>Gammaproteobacteria</taxon>
        <taxon>Thiotrichales</taxon>
        <taxon>Thiotrichaceae</taxon>
        <taxon>Leucothrix</taxon>
    </lineage>
</organism>
<dbReference type="EC" id="1.8.1.8" evidence="18"/>
<dbReference type="PROSITE" id="PS51352">
    <property type="entry name" value="THIOREDOXIN_2"/>
    <property type="match status" value="1"/>
</dbReference>
<keyword evidence="11 18" id="KW-0560">Oxidoreductase</keyword>
<feature type="transmembrane region" description="Helical" evidence="18">
    <location>
        <begin position="456"/>
        <end position="476"/>
    </location>
</feature>
<dbReference type="InterPro" id="IPR022910">
    <property type="entry name" value="Thiol_diS_interchange_DbsD"/>
</dbReference>
<reference evidence="21 22" key="1">
    <citation type="submission" date="2018-05" db="EMBL/GenBank/DDBJ databases">
        <title>Leucothrix arctica sp. nov., isolated from Arctic seawater.</title>
        <authorList>
            <person name="Choi A."/>
            <person name="Baek K."/>
        </authorList>
    </citation>
    <scope>NUCLEOTIDE SEQUENCE [LARGE SCALE GENOMIC DNA]</scope>
    <source>
        <strain evidence="21 22">JCM 18388</strain>
    </source>
</reference>
<dbReference type="Gene3D" id="3.40.30.10">
    <property type="entry name" value="Glutaredoxin"/>
    <property type="match status" value="1"/>
</dbReference>
<evidence type="ECO:0000256" key="15">
    <source>
        <dbReference type="ARBA" id="ARBA00023284"/>
    </source>
</evidence>
<evidence type="ECO:0000256" key="5">
    <source>
        <dbReference type="ARBA" id="ARBA00022519"/>
    </source>
</evidence>
<comment type="catalytic activity">
    <reaction evidence="17 18">
        <text>[protein]-dithiol + NADP(+) = [protein]-disulfide + NADPH + H(+)</text>
        <dbReference type="Rhea" id="RHEA:18753"/>
        <dbReference type="Rhea" id="RHEA-COMP:10593"/>
        <dbReference type="Rhea" id="RHEA-COMP:10594"/>
        <dbReference type="ChEBI" id="CHEBI:15378"/>
        <dbReference type="ChEBI" id="CHEBI:29950"/>
        <dbReference type="ChEBI" id="CHEBI:50058"/>
        <dbReference type="ChEBI" id="CHEBI:57783"/>
        <dbReference type="ChEBI" id="CHEBI:58349"/>
        <dbReference type="EC" id="1.8.1.8"/>
    </reaction>
</comment>
<comment type="subcellular location">
    <subcellularLocation>
        <location evidence="1 18">Cell inner membrane</location>
        <topology evidence="1 18">Multi-pass membrane protein</topology>
    </subcellularLocation>
</comment>
<dbReference type="Pfam" id="PF02683">
    <property type="entry name" value="DsbD_TM"/>
    <property type="match status" value="1"/>
</dbReference>
<evidence type="ECO:0000313" key="22">
    <source>
        <dbReference type="Proteomes" id="UP000245539"/>
    </source>
</evidence>
<evidence type="ECO:0000256" key="17">
    <source>
        <dbReference type="ARBA" id="ARBA00047804"/>
    </source>
</evidence>
<dbReference type="GO" id="GO:0017004">
    <property type="term" value="P:cytochrome complex assembly"/>
    <property type="evidence" value="ECO:0007669"/>
    <property type="project" value="UniProtKB-UniRule"/>
</dbReference>
<evidence type="ECO:0000256" key="12">
    <source>
        <dbReference type="ARBA" id="ARBA00023027"/>
    </source>
</evidence>
<dbReference type="Pfam" id="PF13899">
    <property type="entry name" value="Thioredoxin_7"/>
    <property type="match status" value="1"/>
</dbReference>
<dbReference type="Pfam" id="PF11412">
    <property type="entry name" value="DsbD_N"/>
    <property type="match status" value="2"/>
</dbReference>
<dbReference type="OrthoDB" id="9811036at2"/>
<keyword evidence="13 18" id="KW-0472">Membrane</keyword>
<gene>
    <name evidence="18" type="primary">dsbD</name>
    <name evidence="21" type="ORF">DKW60_06615</name>
</gene>
<feature type="signal peptide" evidence="18">
    <location>
        <begin position="1"/>
        <end position="22"/>
    </location>
</feature>
<evidence type="ECO:0000256" key="4">
    <source>
        <dbReference type="ARBA" id="ARBA00022475"/>
    </source>
</evidence>
<feature type="transmembrane region" description="Helical" evidence="18">
    <location>
        <begin position="596"/>
        <end position="616"/>
    </location>
</feature>
<dbReference type="GO" id="GO:0009055">
    <property type="term" value="F:electron transfer activity"/>
    <property type="evidence" value="ECO:0007669"/>
    <property type="project" value="UniProtKB-UniRule"/>
</dbReference>
<evidence type="ECO:0000256" key="3">
    <source>
        <dbReference type="ARBA" id="ARBA00022448"/>
    </source>
</evidence>
<keyword evidence="4 18" id="KW-1003">Cell membrane</keyword>
<evidence type="ECO:0000256" key="13">
    <source>
        <dbReference type="ARBA" id="ARBA00023136"/>
    </source>
</evidence>
<feature type="domain" description="Thioredoxin" evidence="20">
    <location>
        <begin position="662"/>
        <end position="801"/>
    </location>
</feature>
<evidence type="ECO:0000256" key="8">
    <source>
        <dbReference type="ARBA" id="ARBA00022748"/>
    </source>
</evidence>
<dbReference type="InterPro" id="IPR036929">
    <property type="entry name" value="DsbDN_sf"/>
</dbReference>
<keyword evidence="9 18" id="KW-0249">Electron transport</keyword>